<dbReference type="EMBL" id="VTPC01000934">
    <property type="protein sequence ID" value="KAF2903770.1"/>
    <property type="molecule type" value="Genomic_DNA"/>
</dbReference>
<gene>
    <name evidence="1" type="ORF">ILUMI_02405</name>
</gene>
<dbReference type="Proteomes" id="UP000801492">
    <property type="component" value="Unassembled WGS sequence"/>
</dbReference>
<protein>
    <submittedName>
        <fullName evidence="1">Uncharacterized protein</fullName>
    </submittedName>
</protein>
<comment type="caution">
    <text evidence="1">The sequence shown here is derived from an EMBL/GenBank/DDBJ whole genome shotgun (WGS) entry which is preliminary data.</text>
</comment>
<dbReference type="AlphaFoldDB" id="A0A8K0DCM6"/>
<proteinExistence type="predicted"/>
<reference evidence="1" key="1">
    <citation type="submission" date="2019-08" db="EMBL/GenBank/DDBJ databases">
        <title>The genome of the North American firefly Photinus pyralis.</title>
        <authorList>
            <consortium name="Photinus pyralis genome working group"/>
            <person name="Fallon T.R."/>
            <person name="Sander Lower S.E."/>
            <person name="Weng J.-K."/>
        </authorList>
    </citation>
    <scope>NUCLEOTIDE SEQUENCE</scope>
    <source>
        <strain evidence="1">TRF0915ILg1</strain>
        <tissue evidence="1">Whole body</tissue>
    </source>
</reference>
<evidence type="ECO:0000313" key="1">
    <source>
        <dbReference type="EMBL" id="KAF2903770.1"/>
    </source>
</evidence>
<organism evidence="1 2">
    <name type="scientific">Ignelater luminosus</name>
    <name type="common">Cucubano</name>
    <name type="synonym">Pyrophorus luminosus</name>
    <dbReference type="NCBI Taxonomy" id="2038154"/>
    <lineage>
        <taxon>Eukaryota</taxon>
        <taxon>Metazoa</taxon>
        <taxon>Ecdysozoa</taxon>
        <taxon>Arthropoda</taxon>
        <taxon>Hexapoda</taxon>
        <taxon>Insecta</taxon>
        <taxon>Pterygota</taxon>
        <taxon>Neoptera</taxon>
        <taxon>Endopterygota</taxon>
        <taxon>Coleoptera</taxon>
        <taxon>Polyphaga</taxon>
        <taxon>Elateriformia</taxon>
        <taxon>Elateroidea</taxon>
        <taxon>Elateridae</taxon>
        <taxon>Agrypninae</taxon>
        <taxon>Pyrophorini</taxon>
        <taxon>Ignelater</taxon>
    </lineage>
</organism>
<evidence type="ECO:0000313" key="2">
    <source>
        <dbReference type="Proteomes" id="UP000801492"/>
    </source>
</evidence>
<name>A0A8K0DCM6_IGNLU</name>
<sequence>MEVKIEKGIGLESENNNIHNSLDSENITDEFTIDVKEYPDLKLHSLTAFNNEEAIKVTIDAVKKDPDFEEESMPIQSLEFMPDSDILEKQFKTSYSDAIAVEPPKVNSVQSLLAKPFCSRSFEEKTQVKRLGRPTPNLNLKQSVSSKKRTFKRKFNNEIYRKNLWICGCDVKNALFCFPCLLFGGEPIWTKTGIIMESIGVTQIFYKSLKY</sequence>
<dbReference type="OrthoDB" id="6741521at2759"/>
<keyword evidence="2" id="KW-1185">Reference proteome</keyword>
<accession>A0A8K0DCM6</accession>